<keyword evidence="3" id="KW-1185">Reference proteome</keyword>
<proteinExistence type="predicted"/>
<dbReference type="EMBL" id="JAHRHJ020000010">
    <property type="protein sequence ID" value="KAH9297581.1"/>
    <property type="molecule type" value="Genomic_DNA"/>
</dbReference>
<sequence>VAVGAKRPGVKQQKKESPNPVVELTNATESPTHATEVTSPSPVGEPTNAAKSPGHDGKYVNDYVDVMALESGG</sequence>
<dbReference type="Proteomes" id="UP000824469">
    <property type="component" value="Unassembled WGS sequence"/>
</dbReference>
<gene>
    <name evidence="2" type="ORF">KI387_029263</name>
</gene>
<feature type="region of interest" description="Disordered" evidence="1">
    <location>
        <begin position="1"/>
        <end position="59"/>
    </location>
</feature>
<reference evidence="2 3" key="1">
    <citation type="journal article" date="2021" name="Nat. Plants">
        <title>The Taxus genome provides insights into paclitaxel biosynthesis.</title>
        <authorList>
            <person name="Xiong X."/>
            <person name="Gou J."/>
            <person name="Liao Q."/>
            <person name="Li Y."/>
            <person name="Zhou Q."/>
            <person name="Bi G."/>
            <person name="Li C."/>
            <person name="Du R."/>
            <person name="Wang X."/>
            <person name="Sun T."/>
            <person name="Guo L."/>
            <person name="Liang H."/>
            <person name="Lu P."/>
            <person name="Wu Y."/>
            <person name="Zhang Z."/>
            <person name="Ro D.K."/>
            <person name="Shang Y."/>
            <person name="Huang S."/>
            <person name="Yan J."/>
        </authorList>
    </citation>
    <scope>NUCLEOTIDE SEQUENCE [LARGE SCALE GENOMIC DNA]</scope>
    <source>
        <strain evidence="2">Ta-2019</strain>
    </source>
</reference>
<organism evidence="2 3">
    <name type="scientific">Taxus chinensis</name>
    <name type="common">Chinese yew</name>
    <name type="synonym">Taxus wallichiana var. chinensis</name>
    <dbReference type="NCBI Taxonomy" id="29808"/>
    <lineage>
        <taxon>Eukaryota</taxon>
        <taxon>Viridiplantae</taxon>
        <taxon>Streptophyta</taxon>
        <taxon>Embryophyta</taxon>
        <taxon>Tracheophyta</taxon>
        <taxon>Spermatophyta</taxon>
        <taxon>Pinopsida</taxon>
        <taxon>Pinidae</taxon>
        <taxon>Conifers II</taxon>
        <taxon>Cupressales</taxon>
        <taxon>Taxaceae</taxon>
        <taxon>Taxus</taxon>
    </lineage>
</organism>
<dbReference type="AlphaFoldDB" id="A0AA38FE21"/>
<protein>
    <submittedName>
        <fullName evidence="2">Uncharacterized protein</fullName>
    </submittedName>
</protein>
<feature type="non-terminal residue" evidence="2">
    <location>
        <position position="73"/>
    </location>
</feature>
<feature type="non-terminal residue" evidence="2">
    <location>
        <position position="1"/>
    </location>
</feature>
<evidence type="ECO:0000313" key="2">
    <source>
        <dbReference type="EMBL" id="KAH9297581.1"/>
    </source>
</evidence>
<comment type="caution">
    <text evidence="2">The sequence shown here is derived from an EMBL/GenBank/DDBJ whole genome shotgun (WGS) entry which is preliminary data.</text>
</comment>
<evidence type="ECO:0000313" key="3">
    <source>
        <dbReference type="Proteomes" id="UP000824469"/>
    </source>
</evidence>
<accession>A0AA38FE21</accession>
<name>A0AA38FE21_TAXCH</name>
<evidence type="ECO:0000256" key="1">
    <source>
        <dbReference type="SAM" id="MobiDB-lite"/>
    </source>
</evidence>
<feature type="compositionally biased region" description="Polar residues" evidence="1">
    <location>
        <begin position="25"/>
        <end position="41"/>
    </location>
</feature>